<dbReference type="AlphaFoldDB" id="A0A1I0H7S7"/>
<dbReference type="EMBL" id="FOHZ01000024">
    <property type="protein sequence ID" value="SET78907.1"/>
    <property type="molecule type" value="Genomic_DNA"/>
</dbReference>
<keyword evidence="1 7" id="KW-0436">Ligase</keyword>
<keyword evidence="2" id="KW-0479">Metal-binding</keyword>
<accession>A0A1I0H7S7</accession>
<evidence type="ECO:0000256" key="8">
    <source>
        <dbReference type="RuleBase" id="RU363037"/>
    </source>
</evidence>
<dbReference type="PANTHER" id="PTHR43311">
    <property type="entry name" value="GLUTAMATE--TRNA LIGASE"/>
    <property type="match status" value="1"/>
</dbReference>
<dbReference type="HAMAP" id="MF_01428">
    <property type="entry name" value="Glu_Q_tRNA_synth"/>
    <property type="match status" value="1"/>
</dbReference>
<feature type="binding site" evidence="7">
    <location>
        <begin position="9"/>
        <end position="13"/>
    </location>
    <ligand>
        <name>L-glutamate</name>
        <dbReference type="ChEBI" id="CHEBI:29985"/>
    </ligand>
</feature>
<evidence type="ECO:0000313" key="11">
    <source>
        <dbReference type="Proteomes" id="UP000198762"/>
    </source>
</evidence>
<dbReference type="Gene3D" id="3.40.50.620">
    <property type="entry name" value="HUPs"/>
    <property type="match status" value="1"/>
</dbReference>
<evidence type="ECO:0000259" key="9">
    <source>
        <dbReference type="Pfam" id="PF00749"/>
    </source>
</evidence>
<protein>
    <recommendedName>
        <fullName evidence="7">Glutamyl-Q tRNA(Asp) synthetase</fullName>
        <shortName evidence="7">Glu-Q-RSs</shortName>
        <ecNumber evidence="7">6.1.1.-</ecNumber>
    </recommendedName>
</protein>
<dbReference type="RefSeq" id="WP_091854334.1">
    <property type="nucleotide sequence ID" value="NZ_FOHZ01000024.1"/>
</dbReference>
<dbReference type="InterPro" id="IPR020058">
    <property type="entry name" value="Glu/Gln-tRNA-synth_Ib_cat-dom"/>
</dbReference>
<evidence type="ECO:0000256" key="1">
    <source>
        <dbReference type="ARBA" id="ARBA00022598"/>
    </source>
</evidence>
<dbReference type="GO" id="GO:0005829">
    <property type="term" value="C:cytosol"/>
    <property type="evidence" value="ECO:0007669"/>
    <property type="project" value="TreeGrafter"/>
</dbReference>
<name>A0A1I0H7S7_9GAMM</name>
<evidence type="ECO:0000256" key="6">
    <source>
        <dbReference type="ARBA" id="ARBA00023146"/>
    </source>
</evidence>
<evidence type="ECO:0000256" key="5">
    <source>
        <dbReference type="ARBA" id="ARBA00022840"/>
    </source>
</evidence>
<dbReference type="EC" id="6.1.1.-" evidence="7"/>
<evidence type="ECO:0000313" key="10">
    <source>
        <dbReference type="EMBL" id="SET78907.1"/>
    </source>
</evidence>
<dbReference type="SUPFAM" id="SSF52374">
    <property type="entry name" value="Nucleotidylyl transferase"/>
    <property type="match status" value="1"/>
</dbReference>
<comment type="similarity">
    <text evidence="7">Belongs to the class-I aminoacyl-tRNA synthetase family. GluQ subfamily.</text>
</comment>
<dbReference type="InterPro" id="IPR014729">
    <property type="entry name" value="Rossmann-like_a/b/a_fold"/>
</dbReference>
<evidence type="ECO:0000256" key="7">
    <source>
        <dbReference type="HAMAP-Rule" id="MF_01428"/>
    </source>
</evidence>
<gene>
    <name evidence="7" type="primary">gluQ</name>
    <name evidence="10" type="ORF">SAMN04487962_12423</name>
</gene>
<feature type="binding site" evidence="7">
    <location>
        <position position="174"/>
    </location>
    <ligand>
        <name>L-glutamate</name>
        <dbReference type="ChEBI" id="CHEBI:29985"/>
    </ligand>
</feature>
<keyword evidence="4" id="KW-0862">Zinc</keyword>
<dbReference type="InterPro" id="IPR022380">
    <property type="entry name" value="Glu-Q_tRNA(Asp)_Synthase"/>
</dbReference>
<dbReference type="STRING" id="430453.SAMN04487962_12423"/>
<dbReference type="PRINTS" id="PR00987">
    <property type="entry name" value="TRNASYNTHGLU"/>
</dbReference>
<keyword evidence="3 7" id="KW-0547">Nucleotide-binding</keyword>
<feature type="binding site" evidence="7">
    <location>
        <position position="233"/>
    </location>
    <ligand>
        <name>ATP</name>
        <dbReference type="ChEBI" id="CHEBI:30616"/>
    </ligand>
</feature>
<dbReference type="Proteomes" id="UP000198762">
    <property type="component" value="Unassembled WGS sequence"/>
</dbReference>
<keyword evidence="5 7" id="KW-0067">ATP-binding</keyword>
<dbReference type="NCBIfam" id="NF004314">
    <property type="entry name" value="PRK05710.1-3"/>
    <property type="match status" value="1"/>
</dbReference>
<dbReference type="GO" id="GO:0006424">
    <property type="term" value="P:glutamyl-tRNA aminoacylation"/>
    <property type="evidence" value="ECO:0007669"/>
    <property type="project" value="InterPro"/>
</dbReference>
<dbReference type="OrthoDB" id="9807503at2"/>
<keyword evidence="6 7" id="KW-0030">Aminoacyl-tRNA synthetase</keyword>
<dbReference type="GO" id="GO:0006400">
    <property type="term" value="P:tRNA modification"/>
    <property type="evidence" value="ECO:0007669"/>
    <property type="project" value="InterPro"/>
</dbReference>
<dbReference type="GO" id="GO:0008270">
    <property type="term" value="F:zinc ion binding"/>
    <property type="evidence" value="ECO:0007669"/>
    <property type="project" value="InterPro"/>
</dbReference>
<dbReference type="NCBIfam" id="TIGR03838">
    <property type="entry name" value="queuosine_YadB"/>
    <property type="match status" value="1"/>
</dbReference>
<keyword evidence="11" id="KW-1185">Reference proteome</keyword>
<dbReference type="GO" id="GO:0005524">
    <property type="term" value="F:ATP binding"/>
    <property type="evidence" value="ECO:0007669"/>
    <property type="project" value="UniProtKB-KW"/>
</dbReference>
<dbReference type="PANTHER" id="PTHR43311:SF1">
    <property type="entry name" value="GLUTAMYL-Q TRNA(ASP) SYNTHETASE"/>
    <property type="match status" value="1"/>
</dbReference>
<evidence type="ECO:0000256" key="4">
    <source>
        <dbReference type="ARBA" id="ARBA00022833"/>
    </source>
</evidence>
<feature type="short sequence motif" description="'KMSKS' region" evidence="7">
    <location>
        <begin position="230"/>
        <end position="234"/>
    </location>
</feature>
<keyword evidence="8" id="KW-0648">Protein biosynthesis</keyword>
<feature type="binding site" evidence="7">
    <location>
        <position position="192"/>
    </location>
    <ligand>
        <name>L-glutamate</name>
        <dbReference type="ChEBI" id="CHEBI:29985"/>
    </ligand>
</feature>
<comment type="function">
    <text evidence="7">Catalyzes the tRNA-independent activation of glutamate in presence of ATP and the subsequent transfer of glutamate onto a tRNA(Asp). Glutamate is transferred on the 2-amino-5-(4,5-dihydroxy-2-cyclopenten-1-yl) moiety of the queuosine in the wobble position of the QUC anticodon.</text>
</comment>
<evidence type="ECO:0000256" key="2">
    <source>
        <dbReference type="ARBA" id="ARBA00022723"/>
    </source>
</evidence>
<dbReference type="Pfam" id="PF00749">
    <property type="entry name" value="tRNA-synt_1c"/>
    <property type="match status" value="1"/>
</dbReference>
<dbReference type="InterPro" id="IPR049940">
    <property type="entry name" value="GluQ/Sye"/>
</dbReference>
<dbReference type="InterPro" id="IPR000924">
    <property type="entry name" value="Glu/Gln-tRNA-synth"/>
</dbReference>
<organism evidence="10 11">
    <name type="scientific">Marinobacter segnicrescens</name>
    <dbReference type="NCBI Taxonomy" id="430453"/>
    <lineage>
        <taxon>Bacteria</taxon>
        <taxon>Pseudomonadati</taxon>
        <taxon>Pseudomonadota</taxon>
        <taxon>Gammaproteobacteria</taxon>
        <taxon>Pseudomonadales</taxon>
        <taxon>Marinobacteraceae</taxon>
        <taxon>Marinobacter</taxon>
    </lineage>
</organism>
<dbReference type="GO" id="GO:0004818">
    <property type="term" value="F:glutamate-tRNA ligase activity"/>
    <property type="evidence" value="ECO:0007669"/>
    <property type="project" value="TreeGrafter"/>
</dbReference>
<reference evidence="11" key="1">
    <citation type="submission" date="2016-10" db="EMBL/GenBank/DDBJ databases">
        <authorList>
            <person name="Varghese N."/>
            <person name="Submissions S."/>
        </authorList>
    </citation>
    <scope>NUCLEOTIDE SEQUENCE [LARGE SCALE GENOMIC DNA]</scope>
    <source>
        <strain evidence="11">CGMCC 1.6489</strain>
    </source>
</reference>
<comment type="caution">
    <text evidence="7">Lacks conserved residue(s) required for the propagation of feature annotation.</text>
</comment>
<feature type="short sequence motif" description="'HIGH' region" evidence="7">
    <location>
        <begin position="12"/>
        <end position="22"/>
    </location>
</feature>
<feature type="domain" description="Glutamyl/glutaminyl-tRNA synthetase class Ib catalytic" evidence="9">
    <location>
        <begin position="7"/>
        <end position="237"/>
    </location>
</feature>
<evidence type="ECO:0000256" key="3">
    <source>
        <dbReference type="ARBA" id="ARBA00022741"/>
    </source>
</evidence>
<sequence length="301" mass="33386">MTSPSYRGRFAPSPTGPLHFGSLVTALASYLEAKTRQGQWLVRIEDLDPLRESPQAADLIRLSLDTHRLFPDGNVRWQSSRLEVYRHHAEQLVGQGRAYYCACSRKELAANGGRHPGRCREGGSRTHGRPIAIRFALQDEDAYWQDRILGEQHQLVRAEVDDPVIIRKEGFVAYQLAVVVDDIDQGITEVVRGSDLLETTAQQRQICLALGGTPPAWAHIPVVLNNQGQKLSKQNHAPALDDRQPGLNLWRALNILGQQPPTALATADPQTVLDWALENWSMTDIPQRSTCDTAAVSPEGV</sequence>
<feature type="binding site" evidence="7">
    <location>
        <position position="45"/>
    </location>
    <ligand>
        <name>L-glutamate</name>
        <dbReference type="ChEBI" id="CHEBI:29985"/>
    </ligand>
</feature>
<proteinExistence type="inferred from homology"/>